<organism evidence="3 4">
    <name type="scientific">Anoxybacteroides amylolyticum</name>
    <dbReference type="NCBI Taxonomy" id="294699"/>
    <lineage>
        <taxon>Bacteria</taxon>
        <taxon>Bacillati</taxon>
        <taxon>Bacillota</taxon>
        <taxon>Bacilli</taxon>
        <taxon>Bacillales</taxon>
        <taxon>Anoxybacillaceae</taxon>
        <taxon>Anoxybacteroides</taxon>
    </lineage>
</organism>
<dbReference type="KEGG" id="aamy:GFC30_688"/>
<keyword evidence="4" id="KW-1185">Reference proteome</keyword>
<sequence length="273" mass="31414">MIKIQHAVEDDSFFSSTTLSKEQETIFQALVKEKQMYSYETKQQLQFELLVRERILQASVQLAKSAARFTIFQFSRCNEQYWQRNRLGGFELRRGGSPSAAINDIFVNSQLYAFECATAIVIIFYKAVLDTIKREIFDELFDDLLLYDWHTDKDLNIQTKKGDDYIPGDCLYFKNPDVDPSMPQWQGENTIYLGNGLYYGHGIGIKSKEEVIAALNKRRKPAANQSAYLMTQTTRIDFRYLSTFAGSIEQSSLSVERKKIIVGAIGSSTFLYR</sequence>
<dbReference type="PATRIC" id="fig|294699.3.peg.686"/>
<dbReference type="GO" id="GO:0030435">
    <property type="term" value="P:sporulation resulting in formation of a cellular spore"/>
    <property type="evidence" value="ECO:0007669"/>
    <property type="project" value="UniProtKB-KW"/>
</dbReference>
<evidence type="ECO:0000313" key="4">
    <source>
        <dbReference type="Proteomes" id="UP000076865"/>
    </source>
</evidence>
<evidence type="ECO:0008006" key="5">
    <source>
        <dbReference type="Google" id="ProtNLM"/>
    </source>
</evidence>
<accession>A0A167T6I4</accession>
<evidence type="ECO:0000256" key="1">
    <source>
        <dbReference type="ARBA" id="ARBA00022679"/>
    </source>
</evidence>
<name>A0A167T6I4_9BACL</name>
<dbReference type="InterPro" id="IPR020916">
    <property type="entry name" value="Gln_gamma-glutamylTfrase_bac"/>
</dbReference>
<dbReference type="NCBIfam" id="NF002869">
    <property type="entry name" value="PRK03187.1"/>
    <property type="match status" value="1"/>
</dbReference>
<evidence type="ECO:0000313" key="3">
    <source>
        <dbReference type="EMBL" id="ANB59527.1"/>
    </source>
</evidence>
<evidence type="ECO:0000256" key="2">
    <source>
        <dbReference type="ARBA" id="ARBA00022969"/>
    </source>
</evidence>
<gene>
    <name evidence="3" type="ORF">GFC30_688</name>
</gene>
<dbReference type="HAMAP" id="MF_00727">
    <property type="entry name" value="Tgl"/>
    <property type="match status" value="1"/>
</dbReference>
<dbReference type="Pfam" id="PF20085">
    <property type="entry name" value="TGL"/>
    <property type="match status" value="1"/>
</dbReference>
<keyword evidence="2" id="KW-0749">Sporulation</keyword>
<protein>
    <recommendedName>
        <fullName evidence="5">Protein-glutamine gamma-glutamyltransferase</fullName>
    </recommendedName>
</protein>
<proteinExistence type="inferred from homology"/>
<dbReference type="AlphaFoldDB" id="A0A167T6I4"/>
<keyword evidence="1" id="KW-0808">Transferase</keyword>
<dbReference type="Proteomes" id="UP000076865">
    <property type="component" value="Chromosome"/>
</dbReference>
<dbReference type="RefSeq" id="WP_066322910.1">
    <property type="nucleotide sequence ID" value="NZ_CP015438.1"/>
</dbReference>
<dbReference type="EMBL" id="CP015438">
    <property type="protein sequence ID" value="ANB59527.1"/>
    <property type="molecule type" value="Genomic_DNA"/>
</dbReference>
<dbReference type="OrthoDB" id="1845399at2"/>
<reference evidence="3 4" key="1">
    <citation type="journal article" date="2006" name="Syst. Appl. Microbiol.">
        <title>Anoxybacillus amylolyticus sp. nov., a thermophilic amylase producing bacterium isolated from Mount Rittmann (Antarctica).</title>
        <authorList>
            <person name="Poli A."/>
            <person name="Esposito E."/>
            <person name="Lama L."/>
            <person name="Orlando P."/>
            <person name="Nicolaus G."/>
            <person name="de Appolonia F."/>
            <person name="Gambacorta A."/>
            <person name="Nicolaus B."/>
        </authorList>
    </citation>
    <scope>NUCLEOTIDE SEQUENCE [LARGE SCALE GENOMIC DNA]</scope>
    <source>
        <strain evidence="3 4">DSM 15939</strain>
    </source>
</reference>
<dbReference type="GO" id="GO:0003810">
    <property type="term" value="F:protein-glutamine gamma-glutamyltransferase activity"/>
    <property type="evidence" value="ECO:0007669"/>
    <property type="project" value="InterPro"/>
</dbReference>